<dbReference type="GO" id="GO:0030280">
    <property type="term" value="F:structural constituent of skin epidermis"/>
    <property type="evidence" value="ECO:0007669"/>
    <property type="project" value="TreeGrafter"/>
</dbReference>
<feature type="coiled-coil region" evidence="3">
    <location>
        <begin position="446"/>
        <end position="480"/>
    </location>
</feature>
<dbReference type="SUPFAM" id="SSF64593">
    <property type="entry name" value="Intermediate filament protein, coiled coil region"/>
    <property type="match status" value="2"/>
</dbReference>
<dbReference type="Ensembl" id="ENSLLTT00000020917.1">
    <property type="protein sequence ID" value="ENSLLTP00000020174.1"/>
    <property type="gene ID" value="ENSLLTG00000014992.1"/>
</dbReference>
<keyword evidence="7" id="KW-1185">Reference proteome</keyword>
<dbReference type="InterPro" id="IPR039008">
    <property type="entry name" value="IF_rod_dom"/>
</dbReference>
<evidence type="ECO:0000313" key="6">
    <source>
        <dbReference type="Ensembl" id="ENSLLTP00000020174.1"/>
    </source>
</evidence>
<organism evidence="6 7">
    <name type="scientific">Laticauda laticaudata</name>
    <name type="common">Blue-ringed sea krait</name>
    <name type="synonym">Blue-lipped sea krait</name>
    <dbReference type="NCBI Taxonomy" id="8630"/>
    <lineage>
        <taxon>Eukaryota</taxon>
        <taxon>Metazoa</taxon>
        <taxon>Chordata</taxon>
        <taxon>Craniata</taxon>
        <taxon>Vertebrata</taxon>
        <taxon>Euteleostomi</taxon>
        <taxon>Lepidosauria</taxon>
        <taxon>Squamata</taxon>
        <taxon>Bifurcata</taxon>
        <taxon>Unidentata</taxon>
        <taxon>Episquamata</taxon>
        <taxon>Toxicofera</taxon>
        <taxon>Serpentes</taxon>
        <taxon>Colubroidea</taxon>
        <taxon>Elapidae</taxon>
        <taxon>Laticaudinae</taxon>
        <taxon>Laticauda</taxon>
    </lineage>
</organism>
<dbReference type="PRINTS" id="PR01276">
    <property type="entry name" value="TYPE2KERATIN"/>
</dbReference>
<dbReference type="InterPro" id="IPR003054">
    <property type="entry name" value="Keratin_II"/>
</dbReference>
<dbReference type="Gene3D" id="1.20.5.1160">
    <property type="entry name" value="Vasodilator-stimulated phosphoprotein"/>
    <property type="match status" value="1"/>
</dbReference>
<feature type="coiled-coil region" evidence="3">
    <location>
        <begin position="344"/>
        <end position="407"/>
    </location>
</feature>
<feature type="region of interest" description="Disordered" evidence="4">
    <location>
        <begin position="634"/>
        <end position="668"/>
    </location>
</feature>
<feature type="compositionally biased region" description="Polar residues" evidence="4">
    <location>
        <begin position="78"/>
        <end position="96"/>
    </location>
</feature>
<feature type="domain" description="IF rod" evidence="5">
    <location>
        <begin position="182"/>
        <end position="502"/>
    </location>
</feature>
<feature type="region of interest" description="Disordered" evidence="4">
    <location>
        <begin position="537"/>
        <end position="607"/>
    </location>
</feature>
<feature type="compositionally biased region" description="Polar residues" evidence="4">
    <location>
        <begin position="587"/>
        <end position="606"/>
    </location>
</feature>
<evidence type="ECO:0000256" key="3">
    <source>
        <dbReference type="SAM" id="Coils"/>
    </source>
</evidence>
<dbReference type="PANTHER" id="PTHR45616:SF69">
    <property type="entry name" value="IF ROD DOMAIN-CONTAINING PROTEIN-RELATED"/>
    <property type="match status" value="1"/>
</dbReference>
<evidence type="ECO:0000313" key="7">
    <source>
        <dbReference type="Proteomes" id="UP000694406"/>
    </source>
</evidence>
<dbReference type="Pfam" id="PF16208">
    <property type="entry name" value="Keratin_2_head"/>
    <property type="match status" value="1"/>
</dbReference>
<dbReference type="GeneTree" id="ENSGT00940000155862"/>
<keyword evidence="2 3" id="KW-0175">Coiled coil</keyword>
<dbReference type="InterPro" id="IPR032444">
    <property type="entry name" value="Keratin_2_head"/>
</dbReference>
<feature type="compositionally biased region" description="Low complexity" evidence="4">
    <location>
        <begin position="647"/>
        <end position="668"/>
    </location>
</feature>
<keyword evidence="1" id="KW-0403">Intermediate filament</keyword>
<dbReference type="GO" id="GO:0045095">
    <property type="term" value="C:keratin filament"/>
    <property type="evidence" value="ECO:0007669"/>
    <property type="project" value="InterPro"/>
</dbReference>
<evidence type="ECO:0000256" key="1">
    <source>
        <dbReference type="ARBA" id="ARBA00022754"/>
    </source>
</evidence>
<sequence>MSRQCCTSKSLNGRLNYISRGGLHAGSSVSSSFGLLDHSRKYSGANLSSGLGYGAAPFGYSIGPVGFGAGVAKNEGFSSRSAGTNSQAGPAGNQSSSHHRHEAFSSQSLGGRNSFGRRCWPQTFSSRSLGGSTSRSGLGVNYEFLGHFGERRSIHTVRINPNLLQPLRIQIDPEISRVKEEEREQIKTLNNKFVSFIDKVKYLEQQNKLLETKWNCLQQQEPVEKANIQPLFENYTTALKQQLQRLLNEREQLQLEQSKFQDMVEEFKNKCTFCHAFQDVDVGYSNKVDLEVKVESLRQELNFIRCVFEAEIESLQAANSETSVVVSMDNSRVLDIEGIIHSVRSQYEEIAQRSKDEVNALYENKYKELQNTWGHYCSNLSSSRHEIQDLTRLVQRCKSEVESTKKQEAQVVPSSFFFFFFGLALFKIDALQTSIADNEQQGESALKDAKLKLIEVENNLQSSKDELARLLRDYQNLLNLKLPLDIEIAMYKSLLEGEENRGETHQTTQLQIVNHCFPSPLFFLVAVVGSPDVSVTGGHSYGGTIGRRQRNINSSGRSSSRSGDHGSKSALTSRSGDSLSKSSISSGFGQNGSSTVVPSTSKNSDVANMGISGSYSSKSRGYSSTNTTHISATAGVNNKGGSGGISVSGSYNIQSSGGYSGDDYSSHY</sequence>
<dbReference type="PROSITE" id="PS51842">
    <property type="entry name" value="IF_ROD_2"/>
    <property type="match status" value="1"/>
</dbReference>
<evidence type="ECO:0000256" key="2">
    <source>
        <dbReference type="ARBA" id="ARBA00023054"/>
    </source>
</evidence>
<dbReference type="Pfam" id="PF00038">
    <property type="entry name" value="Filament"/>
    <property type="match status" value="2"/>
</dbReference>
<dbReference type="GO" id="GO:0031424">
    <property type="term" value="P:keratinization"/>
    <property type="evidence" value="ECO:0007669"/>
    <property type="project" value="TreeGrafter"/>
</dbReference>
<evidence type="ECO:0000259" key="5">
    <source>
        <dbReference type="PROSITE" id="PS51842"/>
    </source>
</evidence>
<dbReference type="Gene3D" id="1.20.5.500">
    <property type="entry name" value="Single helix bin"/>
    <property type="match status" value="1"/>
</dbReference>
<dbReference type="GO" id="GO:0005615">
    <property type="term" value="C:extracellular space"/>
    <property type="evidence" value="ECO:0007669"/>
    <property type="project" value="TreeGrafter"/>
</dbReference>
<feature type="region of interest" description="Disordered" evidence="4">
    <location>
        <begin position="78"/>
        <end position="110"/>
    </location>
</feature>
<feature type="compositionally biased region" description="Low complexity" evidence="4">
    <location>
        <begin position="551"/>
        <end position="561"/>
    </location>
</feature>
<dbReference type="AlphaFoldDB" id="A0A8C5SNC9"/>
<dbReference type="Proteomes" id="UP000694406">
    <property type="component" value="Unplaced"/>
</dbReference>
<feature type="coiled-coil region" evidence="3">
    <location>
        <begin position="236"/>
        <end position="270"/>
    </location>
</feature>
<feature type="compositionally biased region" description="Low complexity" evidence="4">
    <location>
        <begin position="573"/>
        <end position="586"/>
    </location>
</feature>
<evidence type="ECO:0000256" key="4">
    <source>
        <dbReference type="SAM" id="MobiDB-lite"/>
    </source>
</evidence>
<reference evidence="6" key="2">
    <citation type="submission" date="2025-09" db="UniProtKB">
        <authorList>
            <consortium name="Ensembl"/>
        </authorList>
    </citation>
    <scope>IDENTIFICATION</scope>
</reference>
<accession>A0A8C5SNC9</accession>
<name>A0A8C5SNC9_LATLA</name>
<reference evidence="6" key="1">
    <citation type="submission" date="2025-08" db="UniProtKB">
        <authorList>
            <consortium name="Ensembl"/>
        </authorList>
    </citation>
    <scope>IDENTIFICATION</scope>
</reference>
<dbReference type="SMART" id="SM01391">
    <property type="entry name" value="Filament"/>
    <property type="match status" value="1"/>
</dbReference>
<dbReference type="Gene3D" id="1.20.5.170">
    <property type="match status" value="1"/>
</dbReference>
<proteinExistence type="predicted"/>
<protein>
    <recommendedName>
        <fullName evidence="5">IF rod domain-containing protein</fullName>
    </recommendedName>
</protein>
<dbReference type="PANTHER" id="PTHR45616">
    <property type="entry name" value="GATA-TYPE DOMAIN-CONTAINING PROTEIN"/>
    <property type="match status" value="1"/>
</dbReference>
<dbReference type="GO" id="GO:0045109">
    <property type="term" value="P:intermediate filament organization"/>
    <property type="evidence" value="ECO:0007669"/>
    <property type="project" value="TreeGrafter"/>
</dbReference>